<gene>
    <name evidence="9" type="ORF">NUH88_06595</name>
</gene>
<dbReference type="Gene3D" id="3.40.50.2000">
    <property type="entry name" value="Glycogen Phosphorylase B"/>
    <property type="match status" value="1"/>
</dbReference>
<evidence type="ECO:0000256" key="7">
    <source>
        <dbReference type="ARBA" id="ARBA00022803"/>
    </source>
</evidence>
<evidence type="ECO:0000256" key="5">
    <source>
        <dbReference type="ARBA" id="ARBA00022679"/>
    </source>
</evidence>
<dbReference type="Gene3D" id="1.25.40.10">
    <property type="entry name" value="Tetratricopeptide repeat domain"/>
    <property type="match status" value="2"/>
</dbReference>
<evidence type="ECO:0000256" key="3">
    <source>
        <dbReference type="ARBA" id="ARBA00011970"/>
    </source>
</evidence>
<dbReference type="KEGG" id="naci:NUH88_06595"/>
<evidence type="ECO:0000259" key="8">
    <source>
        <dbReference type="Pfam" id="PF13844"/>
    </source>
</evidence>
<organism evidence="9 10">
    <name type="scientific">Nisaea acidiphila</name>
    <dbReference type="NCBI Taxonomy" id="1862145"/>
    <lineage>
        <taxon>Bacteria</taxon>
        <taxon>Pseudomonadati</taxon>
        <taxon>Pseudomonadota</taxon>
        <taxon>Alphaproteobacteria</taxon>
        <taxon>Rhodospirillales</taxon>
        <taxon>Thalassobaculaceae</taxon>
        <taxon>Nisaea</taxon>
    </lineage>
</organism>
<evidence type="ECO:0000256" key="2">
    <source>
        <dbReference type="ARBA" id="ARBA00005386"/>
    </source>
</evidence>
<dbReference type="InterPro" id="IPR051939">
    <property type="entry name" value="Glycosyltr_41/O-GlcNAc_trsf"/>
</dbReference>
<accession>A0A9J7AVJ3</accession>
<evidence type="ECO:0000256" key="1">
    <source>
        <dbReference type="ARBA" id="ARBA00004922"/>
    </source>
</evidence>
<dbReference type="PANTHER" id="PTHR44835:SF1">
    <property type="entry name" value="PROTEIN O-GLCNAC TRANSFERASE"/>
    <property type="match status" value="1"/>
</dbReference>
<dbReference type="GO" id="GO:0097363">
    <property type="term" value="F:protein O-acetylglucosaminyltransferase activity"/>
    <property type="evidence" value="ECO:0007669"/>
    <property type="project" value="UniProtKB-EC"/>
</dbReference>
<dbReference type="SUPFAM" id="SSF53756">
    <property type="entry name" value="UDP-Glycosyltransferase/glycogen phosphorylase"/>
    <property type="match status" value="1"/>
</dbReference>
<evidence type="ECO:0000256" key="6">
    <source>
        <dbReference type="ARBA" id="ARBA00022737"/>
    </source>
</evidence>
<feature type="domain" description="O-GlcNAc transferase C-terminal" evidence="8">
    <location>
        <begin position="593"/>
        <end position="769"/>
    </location>
</feature>
<evidence type="ECO:0000256" key="4">
    <source>
        <dbReference type="ARBA" id="ARBA00022676"/>
    </source>
</evidence>
<feature type="domain" description="O-GlcNAc transferase C-terminal" evidence="8">
    <location>
        <begin position="418"/>
        <end position="570"/>
    </location>
</feature>
<keyword evidence="4" id="KW-0328">Glycosyltransferase</keyword>
<keyword evidence="5" id="KW-0808">Transferase</keyword>
<keyword evidence="10" id="KW-1185">Reference proteome</keyword>
<dbReference type="InterPro" id="IPR029489">
    <property type="entry name" value="OGT/SEC/SPY_C"/>
</dbReference>
<evidence type="ECO:0000313" key="10">
    <source>
        <dbReference type="Proteomes" id="UP001060336"/>
    </source>
</evidence>
<dbReference type="AlphaFoldDB" id="A0A9J7AVJ3"/>
<dbReference type="EC" id="2.4.1.255" evidence="3"/>
<sequence length="786" mass="87141">MDLQAMVNDAAALHRSGRFAEALVLYRRVLLIRPSMTSILSLAAEAMVHGGAPGDGARVARRAVAVEPGKGVFHKLLAYASTMAGDLSNAERAYAGAFRAEPGNLDILSDWASVARARDPAAASAVLRRLVLLVPHLGEAWRRFGEADAASNPERSSRSYRVALRIAPGDAPAWRGLGLVGLAAKGNEANAENAFRHAALVAPEDSEAYRWLATSTSEILAAVPRFRRASMLAPADLTAWFGLANACYRGESPERGERAYRRVAVLEPGHADAYANRLVILTERNTPADAVRRGYRRLLALAPLRERTLANIAKLHMDRGENSEAERYVRRSLVSGRFERASMAALAGIYRQTRRIEAAMRQVRRSELLFPENAALKSTRLMDLSYSAGVTAEQLYRAHRDWAERWAASERPLGYDVDKRPDRQLRLGFLSPDLRRHPVGYFMKPLLGQLDRAGFELFLYSDCGEGDDLTSDFRTRADHWRDTAGLGHEPLRQRILDDRIDILFDLAGHSSGNRMEMFAMRAAPLQMTWMGYVGTTGLRTMDYLVTDRFQTRPGTEDWYGERWLVLPDDYICFEPVPEAPEVAPSPAGRNGFVTFGSFNNPAKLSDRSLDLWGRVLEQIPGSELLLAYRGFNDPGLQREIREFLSARKIEPERIRFSVFASHEAFLAGYGEVDIALDTLPYSGGLTTCEALWMGVPVVTLSTADHFAGRHSVSHLTNAGFPEWVADSDEAFFKVACGLGSDPGRLADLRATLRQRVADSPLCDRTHYADAVAAALRMAWQRYCAAD</sequence>
<evidence type="ECO:0000313" key="9">
    <source>
        <dbReference type="EMBL" id="UUX51359.1"/>
    </source>
</evidence>
<keyword evidence="6" id="KW-0677">Repeat</keyword>
<comment type="pathway">
    <text evidence="1">Protein modification; protein glycosylation.</text>
</comment>
<dbReference type="InterPro" id="IPR011990">
    <property type="entry name" value="TPR-like_helical_dom_sf"/>
</dbReference>
<dbReference type="InterPro" id="IPR019734">
    <property type="entry name" value="TPR_rpt"/>
</dbReference>
<dbReference type="SUPFAM" id="SSF48452">
    <property type="entry name" value="TPR-like"/>
    <property type="match status" value="2"/>
</dbReference>
<dbReference type="Proteomes" id="UP001060336">
    <property type="component" value="Chromosome"/>
</dbReference>
<name>A0A9J7AVJ3_9PROT</name>
<comment type="similarity">
    <text evidence="2">Belongs to the glycosyltransferase 41 family. O-GlcNAc transferase subfamily.</text>
</comment>
<dbReference type="Pfam" id="PF13844">
    <property type="entry name" value="Glyco_transf_41"/>
    <property type="match status" value="2"/>
</dbReference>
<dbReference type="Gene3D" id="3.40.50.11380">
    <property type="match status" value="1"/>
</dbReference>
<dbReference type="SMART" id="SM00028">
    <property type="entry name" value="TPR"/>
    <property type="match status" value="5"/>
</dbReference>
<reference evidence="9" key="1">
    <citation type="submission" date="2022-08" db="EMBL/GenBank/DDBJ databases">
        <title>Nisaea acidiphila sp. nov., isolated from a marine algal debris and emended description of the genus Nisaea Urios et al. 2008.</title>
        <authorList>
            <person name="Kwon K."/>
        </authorList>
    </citation>
    <scope>NUCLEOTIDE SEQUENCE</scope>
    <source>
        <strain evidence="9">MEBiC11861</strain>
    </source>
</reference>
<dbReference type="RefSeq" id="WP_257770796.1">
    <property type="nucleotide sequence ID" value="NZ_CP102480.1"/>
</dbReference>
<protein>
    <recommendedName>
        <fullName evidence="3">protein O-GlcNAc transferase</fullName>
        <ecNumber evidence="3">2.4.1.255</ecNumber>
    </recommendedName>
</protein>
<keyword evidence="7" id="KW-0802">TPR repeat</keyword>
<proteinExistence type="inferred from homology"/>
<dbReference type="PANTHER" id="PTHR44835">
    <property type="entry name" value="UDP-N-ACETYLGLUCOSAMINE--PEPTIDE N-ACETYLGLUCOSAMINYLTRANSFERASE SPINDLY-RELATED"/>
    <property type="match status" value="1"/>
</dbReference>
<dbReference type="EMBL" id="CP102480">
    <property type="protein sequence ID" value="UUX51359.1"/>
    <property type="molecule type" value="Genomic_DNA"/>
</dbReference>